<dbReference type="PANTHER" id="PTHR48090:SF7">
    <property type="entry name" value="RFBJ PROTEIN"/>
    <property type="match status" value="1"/>
</dbReference>
<dbReference type="SUPFAM" id="SSF53448">
    <property type="entry name" value="Nucleotide-diphospho-sugar transferases"/>
    <property type="match status" value="1"/>
</dbReference>
<feature type="transmembrane region" description="Helical" evidence="1">
    <location>
        <begin position="92"/>
        <end position="113"/>
    </location>
</feature>
<evidence type="ECO:0000256" key="1">
    <source>
        <dbReference type="SAM" id="Phobius"/>
    </source>
</evidence>
<protein>
    <submittedName>
        <fullName evidence="3">Glycosyltransferase family 2 protein</fullName>
    </submittedName>
</protein>
<dbReference type="Gene3D" id="3.90.550.10">
    <property type="entry name" value="Spore Coat Polysaccharide Biosynthesis Protein SpsA, Chain A"/>
    <property type="match status" value="1"/>
</dbReference>
<dbReference type="RefSeq" id="WP_379880267.1">
    <property type="nucleotide sequence ID" value="NZ_JBHPON010000001.1"/>
</dbReference>
<name>A0ABW1KUZ2_9PROT</name>
<dbReference type="CDD" id="cd04179">
    <property type="entry name" value="DPM_DPG-synthase_like"/>
    <property type="match status" value="1"/>
</dbReference>
<evidence type="ECO:0000259" key="2">
    <source>
        <dbReference type="Pfam" id="PF00535"/>
    </source>
</evidence>
<proteinExistence type="predicted"/>
<dbReference type="InterPro" id="IPR001173">
    <property type="entry name" value="Glyco_trans_2-like"/>
</dbReference>
<evidence type="ECO:0000313" key="4">
    <source>
        <dbReference type="Proteomes" id="UP001596116"/>
    </source>
</evidence>
<dbReference type="EMBL" id="JBHPON010000001">
    <property type="protein sequence ID" value="MFC6034412.1"/>
    <property type="molecule type" value="Genomic_DNA"/>
</dbReference>
<dbReference type="InterPro" id="IPR029044">
    <property type="entry name" value="Nucleotide-diphossugar_trans"/>
</dbReference>
<dbReference type="PANTHER" id="PTHR48090">
    <property type="entry name" value="UNDECAPRENYL-PHOSPHATE 4-DEOXY-4-FORMAMIDO-L-ARABINOSE TRANSFERASE-RELATED"/>
    <property type="match status" value="1"/>
</dbReference>
<keyword evidence="4" id="KW-1185">Reference proteome</keyword>
<dbReference type="InterPro" id="IPR050256">
    <property type="entry name" value="Glycosyltransferase_2"/>
</dbReference>
<feature type="transmembrane region" description="Helical" evidence="1">
    <location>
        <begin position="49"/>
        <end position="72"/>
    </location>
</feature>
<dbReference type="Pfam" id="PF00535">
    <property type="entry name" value="Glycos_transf_2"/>
    <property type="match status" value="1"/>
</dbReference>
<reference evidence="3 4" key="1">
    <citation type="submission" date="2024-09" db="EMBL/GenBank/DDBJ databases">
        <authorList>
            <person name="Zhang Z.-H."/>
        </authorList>
    </citation>
    <scope>NUCLEOTIDE SEQUENCE [LARGE SCALE GENOMIC DNA]</scope>
    <source>
        <strain evidence="3 4">HHTR114</strain>
    </source>
</reference>
<feature type="domain" description="Glycosyltransferase 2-like" evidence="2">
    <location>
        <begin position="133"/>
        <end position="296"/>
    </location>
</feature>
<evidence type="ECO:0000313" key="3">
    <source>
        <dbReference type="EMBL" id="MFC6034412.1"/>
    </source>
</evidence>
<comment type="caution">
    <text evidence="3">The sequence shown here is derived from an EMBL/GenBank/DDBJ whole genome shotgun (WGS) entry which is preliminary data.</text>
</comment>
<organism evidence="3 4">
    <name type="scientific">Hyphococcus aureus</name>
    <dbReference type="NCBI Taxonomy" id="2666033"/>
    <lineage>
        <taxon>Bacteria</taxon>
        <taxon>Pseudomonadati</taxon>
        <taxon>Pseudomonadota</taxon>
        <taxon>Alphaproteobacteria</taxon>
        <taxon>Parvularculales</taxon>
        <taxon>Parvularculaceae</taxon>
        <taxon>Hyphococcus</taxon>
    </lineage>
</organism>
<keyword evidence="1" id="KW-1133">Transmembrane helix</keyword>
<keyword evidence="1" id="KW-0812">Transmembrane</keyword>
<keyword evidence="1" id="KW-0472">Membrane</keyword>
<gene>
    <name evidence="3" type="ORF">ACFMB1_02590</name>
</gene>
<accession>A0ABW1KUZ2</accession>
<dbReference type="Proteomes" id="UP001596116">
    <property type="component" value="Unassembled WGS sequence"/>
</dbReference>
<sequence length="367" mass="41371">MQSGAQLTKAEVDEDAQAVKAPDVDALLPLQKPDAEKLSLIARLVHLPWLMYSLYLFVAATAMYLVGVLLVFPRYLLGLNHALLPVAEWLVWYSGVPLLTGITFAAADFFIFFERKRPVRRYREESMRDAKVTVALTAYNDEDSIAAAVENFLSHHRVERVIVVSNNSTDRTFENAEKAGAIVVNEERQGYGRCVYRCYLEAMKRSTSDLIVLCEGDRTFRAADIDKLVTFVPHTDIVNGTRTVETLREQKTQLTTFMFYGNLFVAKLLEAKYLGRATLTDVGSTYKLVRRRALARLLPQLNPEVNLEFNAYFMDKALEAGLTLIECPVTFHPRVGESKGGNTDNFRALHVGLEMMRGITFGWKKAA</sequence>